<dbReference type="EMBL" id="FOTS01000011">
    <property type="protein sequence ID" value="SFL62212.1"/>
    <property type="molecule type" value="Genomic_DNA"/>
</dbReference>
<protein>
    <submittedName>
        <fullName evidence="6">Translocation and assembly module TamB</fullName>
    </submittedName>
</protein>
<name>A0A1I4J6J9_9FIRM</name>
<sequence>MKERVIAVLAVCMILLIGSAYWLTKSQTVMTGAQNALSIELANVFGSLVTVGDIEVTSYNQVAIHNVTIYDKQSEILAATDKIIISYSPWSILTGWNVIKSISELRVEEPTLWLTQRESGQWNIQDIVIKDDSSESSLSAKIKVVNGKTIVNAYHSQWTVEELNGILDLANAPRIKMELEGLHNGTAVKAKGTIHSKGRSTLALHADQLMLAGFQRLIPESGSIQLVGGSVKQIEATIAYENGAMEWAGEARLEKTDINLDEIPLRQIDGGIAFTNKKIYMFVAGKIFEQPIDVRGSVDTDASEMIVDLTVASAAFDPSATNYDIPVKGIVALKAGITGVISNPVVTGGFEMPTGEVAGYQAANVQAKMSLVDKIITIQQLEGDIFDGHVAVSGQFQHDTGSYQLSLNGQHINIQKFPELVPDMNGYADAVLAIKGAGDLAGAEIQGNVTIGSGEVNNIPFTSVTSGFYYHKGNAAIDYLNIGIGQGMVTAQGVVKDQAIAVQISGQGIPLELLGKSIEGNTAGVGQFNGEVRGTLTAPEITADFIAINGELLYQPFTQVTGNIHITPDQATLQNAEMVYGPTRHIAQGQIGLSGGHEVDISIVSRRARAETLVPLLVPGEKLTGNVDNEMVITGSLENPMIAGKITLTDGSFRGQLLAKAAGSYRREQGVTSIHDVVIQSLGTQIQLSGTISPNNDLNFDVAAQNIDLEKLTLSNSAYTAAGKAQFVGKLTGSPSIPIFKGQLSAETLSLNQQKVTGVTGTIAVTGDDVEIPSLSFAQGKGRFTFFGGFDRGTNEIYGTLNVENGELQPILAAAKLGNKEILGTLNGQIKVTGSLDKPNVRLIGDLKAGSVKKYPVESITVDAALENNILTISDFSAKQGTGVMLARGRADLNANGPLNMEVGGRGIDAGLVAAFFNTSIQPTGKLDFAAQVSGVSDNPHTALSLELVNGGIGDTTFDSLYGLLILDKDVIHVDQVLLKKGPYQASAYGVIPVAALSSEGREQASSREQMNLNVKLDKANLSILPLLTKQVAWAEGATQGEITIAGTLKQPALKGNITVSNGTLKLSALKDPIQKVGVAIAFEGDTINIKQFDGYMGTGSYRATGTVKLDGFRLADYSMSLILDKPMIRSKYFTGAVDGNLTISQGSIRPKLTGKLLFENNIIDIPALPDMEPSNLDMNLDVDIQVGKKVRFYNPYLYDMLAVGRVKVGGSIAEPDVSGRIVVIRGTVSYLRTQFKVEEGSVEFRQFASFEPIIKLHAKATLQQTVVYLNINGPVGEMAFNLTSEPAMNQQEILSLLTLRSRYFEKQNSGDTGIGRDELMGALDAGLQMRFISEIEGNVRSALGLDEFRFVRDTSSSIVKKNTTKSDESSTINKEVYNLEMSKYLTDKLLISYVMGVDHSKNEVSFRYSLNRNISLTGSIDDEKETWLGAEARYRF</sequence>
<dbReference type="Proteomes" id="UP000199520">
    <property type="component" value="Unassembled WGS sequence"/>
</dbReference>
<comment type="subcellular location">
    <subcellularLocation>
        <location evidence="1">Membrane</location>
        <topology evidence="1">Single-pass membrane protein</topology>
    </subcellularLocation>
</comment>
<dbReference type="InterPro" id="IPR007452">
    <property type="entry name" value="TamB_C"/>
</dbReference>
<evidence type="ECO:0000313" key="7">
    <source>
        <dbReference type="Proteomes" id="UP000199520"/>
    </source>
</evidence>
<feature type="domain" description="Translocation and assembly module TamB C-terminal" evidence="5">
    <location>
        <begin position="1007"/>
        <end position="1077"/>
    </location>
</feature>
<evidence type="ECO:0000256" key="4">
    <source>
        <dbReference type="ARBA" id="ARBA00023136"/>
    </source>
</evidence>
<evidence type="ECO:0000256" key="2">
    <source>
        <dbReference type="ARBA" id="ARBA00022692"/>
    </source>
</evidence>
<dbReference type="OrthoDB" id="3034030at2"/>
<proteinExistence type="predicted"/>
<dbReference type="PANTHER" id="PTHR36985:SF1">
    <property type="entry name" value="TRANSLOCATION AND ASSEMBLY MODULE SUBUNIT TAMB"/>
    <property type="match status" value="1"/>
</dbReference>
<organism evidence="6 7">
    <name type="scientific">Pelosinus propionicus DSM 13327</name>
    <dbReference type="NCBI Taxonomy" id="1123291"/>
    <lineage>
        <taxon>Bacteria</taxon>
        <taxon>Bacillati</taxon>
        <taxon>Bacillota</taxon>
        <taxon>Negativicutes</taxon>
        <taxon>Selenomonadales</taxon>
        <taxon>Sporomusaceae</taxon>
        <taxon>Pelosinus</taxon>
    </lineage>
</organism>
<dbReference type="PANTHER" id="PTHR36985">
    <property type="entry name" value="TRANSLOCATION AND ASSEMBLY MODULE SUBUNIT TAMB"/>
    <property type="match status" value="1"/>
</dbReference>
<dbReference type="GO" id="GO:0005886">
    <property type="term" value="C:plasma membrane"/>
    <property type="evidence" value="ECO:0007669"/>
    <property type="project" value="InterPro"/>
</dbReference>
<feature type="domain" description="Translocation and assembly module TamB C-terminal" evidence="5">
    <location>
        <begin position="1098"/>
        <end position="1428"/>
    </location>
</feature>
<keyword evidence="2" id="KW-0812">Transmembrane</keyword>
<evidence type="ECO:0000313" key="6">
    <source>
        <dbReference type="EMBL" id="SFL62212.1"/>
    </source>
</evidence>
<evidence type="ECO:0000256" key="3">
    <source>
        <dbReference type="ARBA" id="ARBA00022989"/>
    </source>
</evidence>
<dbReference type="GO" id="GO:0097347">
    <property type="term" value="C:TAM protein secretion complex"/>
    <property type="evidence" value="ECO:0007669"/>
    <property type="project" value="TreeGrafter"/>
</dbReference>
<gene>
    <name evidence="6" type="ORF">SAMN04490355_101137</name>
</gene>
<keyword evidence="7" id="KW-1185">Reference proteome</keyword>
<keyword evidence="4" id="KW-0472">Membrane</keyword>
<dbReference type="GO" id="GO:0009306">
    <property type="term" value="P:protein secretion"/>
    <property type="evidence" value="ECO:0007669"/>
    <property type="project" value="InterPro"/>
</dbReference>
<dbReference type="STRING" id="1123291.SAMN04490355_101137"/>
<evidence type="ECO:0000259" key="5">
    <source>
        <dbReference type="Pfam" id="PF04357"/>
    </source>
</evidence>
<evidence type="ECO:0000256" key="1">
    <source>
        <dbReference type="ARBA" id="ARBA00004167"/>
    </source>
</evidence>
<dbReference type="RefSeq" id="WP_090934732.1">
    <property type="nucleotide sequence ID" value="NZ_FOTS01000011.1"/>
</dbReference>
<dbReference type="Pfam" id="PF04357">
    <property type="entry name" value="TamB"/>
    <property type="match status" value="2"/>
</dbReference>
<keyword evidence="3" id="KW-1133">Transmembrane helix</keyword>
<reference evidence="7" key="1">
    <citation type="submission" date="2016-10" db="EMBL/GenBank/DDBJ databases">
        <authorList>
            <person name="Varghese N."/>
            <person name="Submissions S."/>
        </authorList>
    </citation>
    <scope>NUCLEOTIDE SEQUENCE [LARGE SCALE GENOMIC DNA]</scope>
    <source>
        <strain evidence="7">DSM 13327</strain>
    </source>
</reference>
<accession>A0A1I4J6J9</accession>